<feature type="domain" description="RRM" evidence="4">
    <location>
        <begin position="270"/>
        <end position="347"/>
    </location>
</feature>
<dbReference type="InterPro" id="IPR035979">
    <property type="entry name" value="RBD_domain_sf"/>
</dbReference>
<reference evidence="5" key="1">
    <citation type="submission" date="2023-10" db="EMBL/GenBank/DDBJ databases">
        <authorList>
            <person name="Chen Y."/>
            <person name="Shah S."/>
            <person name="Dougan E. K."/>
            <person name="Thang M."/>
            <person name="Chan C."/>
        </authorList>
    </citation>
    <scope>NUCLEOTIDE SEQUENCE [LARGE SCALE GENOMIC DNA]</scope>
</reference>
<evidence type="ECO:0000256" key="3">
    <source>
        <dbReference type="SAM" id="MobiDB-lite"/>
    </source>
</evidence>
<sequence>GWLNWLVICVGATHGSAKKRIQLDAAFNIMRHITNKKNVTVLEKIVGEAASNLAGGGVSPGTSTADGPDTATEEEIYDRSGMDSSTEDEYCVPRSLADKCDDQKRILMDMRADLISMSLDELKCRAVKKEIATSYMVEQLRSLKEDMGKHQQQIEHISTSGVAGAHVCGHILQEKLKEEKVNIGSSEITKSAELFDIFDGYATVATQPEKTAPKVAQFIGNEAEEQIEADAEENKGLEKHGSTMTAGKSKSANAGELPGSTAEGDAVPQRTVYVGNIEYKSPPRQLHEHFDMCGIASSITIIVDKRTGRPKGSAFIEFMDEQGAINALLMDGVEFCGRRLRARQKYPNSDPGIAVSPISGFADRVTDLSNIALCRNGVGAKLHQFASS</sequence>
<dbReference type="SUPFAM" id="SSF54928">
    <property type="entry name" value="RNA-binding domain, RBD"/>
    <property type="match status" value="1"/>
</dbReference>
<dbReference type="InterPro" id="IPR012677">
    <property type="entry name" value="Nucleotide-bd_a/b_plait_sf"/>
</dbReference>
<dbReference type="Pfam" id="PF00076">
    <property type="entry name" value="RRM_1"/>
    <property type="match status" value="1"/>
</dbReference>
<protein>
    <recommendedName>
        <fullName evidence="4">RRM domain-containing protein</fullName>
    </recommendedName>
</protein>
<feature type="region of interest" description="Disordered" evidence="3">
    <location>
        <begin position="237"/>
        <end position="267"/>
    </location>
</feature>
<evidence type="ECO:0000313" key="5">
    <source>
        <dbReference type="EMBL" id="CAK0892581.1"/>
    </source>
</evidence>
<evidence type="ECO:0000259" key="4">
    <source>
        <dbReference type="PROSITE" id="PS50102"/>
    </source>
</evidence>
<comment type="caution">
    <text evidence="5">The sequence shown here is derived from an EMBL/GenBank/DDBJ whole genome shotgun (WGS) entry which is preliminary data.</text>
</comment>
<dbReference type="Gene3D" id="3.30.70.330">
    <property type="match status" value="1"/>
</dbReference>
<accession>A0ABN9X4Q3</accession>
<feature type="non-terminal residue" evidence="5">
    <location>
        <position position="1"/>
    </location>
</feature>
<dbReference type="InterPro" id="IPR000504">
    <property type="entry name" value="RRM_dom"/>
</dbReference>
<keyword evidence="1 2" id="KW-0694">RNA-binding</keyword>
<evidence type="ECO:0000313" key="6">
    <source>
        <dbReference type="Proteomes" id="UP001189429"/>
    </source>
</evidence>
<organism evidence="5 6">
    <name type="scientific">Prorocentrum cordatum</name>
    <dbReference type="NCBI Taxonomy" id="2364126"/>
    <lineage>
        <taxon>Eukaryota</taxon>
        <taxon>Sar</taxon>
        <taxon>Alveolata</taxon>
        <taxon>Dinophyceae</taxon>
        <taxon>Prorocentrales</taxon>
        <taxon>Prorocentraceae</taxon>
        <taxon>Prorocentrum</taxon>
    </lineage>
</organism>
<dbReference type="Proteomes" id="UP001189429">
    <property type="component" value="Unassembled WGS sequence"/>
</dbReference>
<name>A0ABN9X4Q3_9DINO</name>
<proteinExistence type="predicted"/>
<gene>
    <name evidence="5" type="ORF">PCOR1329_LOCUS72204</name>
</gene>
<keyword evidence="6" id="KW-1185">Reference proteome</keyword>
<dbReference type="EMBL" id="CAUYUJ010019632">
    <property type="protein sequence ID" value="CAK0892581.1"/>
    <property type="molecule type" value="Genomic_DNA"/>
</dbReference>
<evidence type="ECO:0000256" key="1">
    <source>
        <dbReference type="ARBA" id="ARBA00022884"/>
    </source>
</evidence>
<evidence type="ECO:0000256" key="2">
    <source>
        <dbReference type="PROSITE-ProRule" id="PRU00176"/>
    </source>
</evidence>
<feature type="compositionally biased region" description="Polar residues" evidence="3">
    <location>
        <begin position="242"/>
        <end position="252"/>
    </location>
</feature>
<dbReference type="SMART" id="SM00360">
    <property type="entry name" value="RRM"/>
    <property type="match status" value="1"/>
</dbReference>
<dbReference type="PANTHER" id="PTHR23236:SF12">
    <property type="entry name" value="EUKARYOTIC INITIATION FACTOR 4B-RELATED"/>
    <property type="match status" value="1"/>
</dbReference>
<dbReference type="PANTHER" id="PTHR23236">
    <property type="entry name" value="EUKARYOTIC TRANSLATION INITIATION FACTOR 4B/4H"/>
    <property type="match status" value="1"/>
</dbReference>
<dbReference type="PROSITE" id="PS50102">
    <property type="entry name" value="RRM"/>
    <property type="match status" value="1"/>
</dbReference>